<evidence type="ECO:0000313" key="3">
    <source>
        <dbReference type="EMBL" id="AKU92702.1"/>
    </source>
</evidence>
<protein>
    <submittedName>
        <fullName evidence="3">Outer membrane protein romA</fullName>
    </submittedName>
</protein>
<feature type="region of interest" description="Disordered" evidence="1">
    <location>
        <begin position="76"/>
        <end position="98"/>
    </location>
</feature>
<gene>
    <name evidence="3" type="ORF">AKJ08_3089</name>
</gene>
<sequence>MMAKIGRVVRMVLVWTGAALLLAIVLAVIDGWTAFGHRATGARRERMVHSPQWKDGHFENPEPLVNDLWRSLAAMRDPSPPRRPAEPMPTSPVDPKTFAQAPPSGLRVTWLGHSTTLVEIDGYRVLTDPVWSERVGPIDGIGPTRWFEPLVPLADLPHIDAVVISHDHYDHCDYPTLAAMKSWDTTFIVPLGVGAHLAYWGIPEARIVELDWWESTPIGDLSIVATPARHASGRTVLDKDATLWAGYAFVGSKHRVYFSGDTGLFPAMNEIGAKLGPFDLTMIEAGQYHPTWPDWHLGPEQAVMAHRMVRGRVLLPIHWGLLELAYHGWTEPVERTLTAAARSESTVVTPRPGQSFEPDTLPAVERWWPAIPWETGEQRPVVSTGVPAAALPR</sequence>
<dbReference type="PANTHER" id="PTHR15032">
    <property type="entry name" value="N-ACYL-PHOSPHATIDYLETHANOLAMINE-HYDROLYZING PHOSPHOLIPASE D"/>
    <property type="match status" value="1"/>
</dbReference>
<dbReference type="PANTHER" id="PTHR15032:SF4">
    <property type="entry name" value="N-ACYL-PHOSPHATIDYLETHANOLAMINE-HYDROLYZING PHOSPHOLIPASE D"/>
    <property type="match status" value="1"/>
</dbReference>
<feature type="domain" description="Metallo-beta-lactamase" evidence="2">
    <location>
        <begin position="123"/>
        <end position="319"/>
    </location>
</feature>
<evidence type="ECO:0000313" key="4">
    <source>
        <dbReference type="Proteomes" id="UP000055590"/>
    </source>
</evidence>
<name>A0A0K1PGT0_9BACT</name>
<dbReference type="AlphaFoldDB" id="A0A0K1PGT0"/>
<dbReference type="InterPro" id="IPR036866">
    <property type="entry name" value="RibonucZ/Hydroxyglut_hydro"/>
</dbReference>
<dbReference type="Gene3D" id="3.60.15.10">
    <property type="entry name" value="Ribonuclease Z/Hydroxyacylglutathione hydrolase-like"/>
    <property type="match status" value="1"/>
</dbReference>
<dbReference type="PATRIC" id="fig|1391653.3.peg.3224"/>
<reference evidence="3 4" key="1">
    <citation type="submission" date="2015-08" db="EMBL/GenBank/DDBJ databases">
        <authorList>
            <person name="Babu N.S."/>
            <person name="Beckwith C.J."/>
            <person name="Beseler K.G."/>
            <person name="Brison A."/>
            <person name="Carone J.V."/>
            <person name="Caskin T.P."/>
            <person name="Diamond M."/>
            <person name="Durham M.E."/>
            <person name="Foxe J.M."/>
            <person name="Go M."/>
            <person name="Henderson B.A."/>
            <person name="Jones I.B."/>
            <person name="McGettigan J.A."/>
            <person name="Micheletti S.J."/>
            <person name="Nasrallah M.E."/>
            <person name="Ortiz D."/>
            <person name="Piller C.R."/>
            <person name="Privatt S.R."/>
            <person name="Schneider S.L."/>
            <person name="Sharp S."/>
            <person name="Smith T.C."/>
            <person name="Stanton J.D."/>
            <person name="Ullery H.E."/>
            <person name="Wilson R.J."/>
            <person name="Serrano M.G."/>
            <person name="Buck G."/>
            <person name="Lee V."/>
            <person name="Wang Y."/>
            <person name="Carvalho R."/>
            <person name="Voegtly L."/>
            <person name="Shi R."/>
            <person name="Duckworth R."/>
            <person name="Johnson A."/>
            <person name="Loviza R."/>
            <person name="Walstead R."/>
            <person name="Shah Z."/>
            <person name="Kiflezghi M."/>
            <person name="Wade K."/>
            <person name="Ball S.L."/>
            <person name="Bradley K.W."/>
            <person name="Asai D.J."/>
            <person name="Bowman C.A."/>
            <person name="Russell D.A."/>
            <person name="Pope W.H."/>
            <person name="Jacobs-Sera D."/>
            <person name="Hendrix R.W."/>
            <person name="Hatfull G.F."/>
        </authorList>
    </citation>
    <scope>NUCLEOTIDE SEQUENCE [LARGE SCALE GENOMIC DNA]</scope>
    <source>
        <strain evidence="3 4">DSM 27710</strain>
    </source>
</reference>
<dbReference type="Proteomes" id="UP000055590">
    <property type="component" value="Chromosome"/>
</dbReference>
<dbReference type="InterPro" id="IPR001279">
    <property type="entry name" value="Metallo-B-lactamas"/>
</dbReference>
<dbReference type="GO" id="GO:0005737">
    <property type="term" value="C:cytoplasm"/>
    <property type="evidence" value="ECO:0007669"/>
    <property type="project" value="TreeGrafter"/>
</dbReference>
<organism evidence="3 4">
    <name type="scientific">Vulgatibacter incomptus</name>
    <dbReference type="NCBI Taxonomy" id="1391653"/>
    <lineage>
        <taxon>Bacteria</taxon>
        <taxon>Pseudomonadati</taxon>
        <taxon>Myxococcota</taxon>
        <taxon>Myxococcia</taxon>
        <taxon>Myxococcales</taxon>
        <taxon>Cystobacterineae</taxon>
        <taxon>Vulgatibacteraceae</taxon>
        <taxon>Vulgatibacter</taxon>
    </lineage>
</organism>
<keyword evidence="4" id="KW-1185">Reference proteome</keyword>
<dbReference type="EMBL" id="CP012332">
    <property type="protein sequence ID" value="AKU92702.1"/>
    <property type="molecule type" value="Genomic_DNA"/>
</dbReference>
<dbReference type="KEGG" id="vin:AKJ08_3089"/>
<dbReference type="STRING" id="1391653.AKJ08_3089"/>
<dbReference type="Pfam" id="PF12706">
    <property type="entry name" value="Lactamase_B_2"/>
    <property type="match status" value="1"/>
</dbReference>
<evidence type="ECO:0000259" key="2">
    <source>
        <dbReference type="Pfam" id="PF12706"/>
    </source>
</evidence>
<proteinExistence type="predicted"/>
<evidence type="ECO:0000256" key="1">
    <source>
        <dbReference type="SAM" id="MobiDB-lite"/>
    </source>
</evidence>
<dbReference type="SUPFAM" id="SSF56281">
    <property type="entry name" value="Metallo-hydrolase/oxidoreductase"/>
    <property type="match status" value="1"/>
</dbReference>
<accession>A0A0K1PGT0</accession>